<protein>
    <recommendedName>
        <fullName evidence="3 9">Phosphate transport system permease protein PstA</fullName>
    </recommendedName>
</protein>
<keyword evidence="10" id="KW-0175">Coiled coil</keyword>
<comment type="subcellular location">
    <subcellularLocation>
        <location evidence="9">Cell inner membrane</location>
        <topology evidence="9">Multi-pass membrane protein</topology>
    </subcellularLocation>
    <subcellularLocation>
        <location evidence="1">Cell membrane</location>
        <topology evidence="1">Multi-pass membrane protein</topology>
    </subcellularLocation>
</comment>
<feature type="transmembrane region" description="Helical" evidence="9">
    <location>
        <begin position="448"/>
        <end position="468"/>
    </location>
</feature>
<evidence type="ECO:0000256" key="6">
    <source>
        <dbReference type="ARBA" id="ARBA00022692"/>
    </source>
</evidence>
<dbReference type="Pfam" id="PF00528">
    <property type="entry name" value="BPD_transp_1"/>
    <property type="match status" value="1"/>
</dbReference>
<evidence type="ECO:0000256" key="5">
    <source>
        <dbReference type="ARBA" id="ARBA00022475"/>
    </source>
</evidence>
<comment type="caution">
    <text evidence="12">The sequence shown here is derived from an EMBL/GenBank/DDBJ whole genome shotgun (WGS) entry which is preliminary data.</text>
</comment>
<dbReference type="CDD" id="cd06261">
    <property type="entry name" value="TM_PBP2"/>
    <property type="match status" value="1"/>
</dbReference>
<name>A0A840WGL6_9RHOB</name>
<keyword evidence="13" id="KW-1185">Reference proteome</keyword>
<gene>
    <name evidence="12" type="ORF">FHS89_000277</name>
</gene>
<proteinExistence type="inferred from homology"/>
<evidence type="ECO:0000256" key="8">
    <source>
        <dbReference type="ARBA" id="ARBA00023136"/>
    </source>
</evidence>
<dbReference type="AlphaFoldDB" id="A0A840WGL6"/>
<dbReference type="GO" id="GO:0035435">
    <property type="term" value="P:phosphate ion transmembrane transport"/>
    <property type="evidence" value="ECO:0007669"/>
    <property type="project" value="InterPro"/>
</dbReference>
<keyword evidence="7 9" id="KW-1133">Transmembrane helix</keyword>
<dbReference type="InterPro" id="IPR024573">
    <property type="entry name" value="DUF3333"/>
</dbReference>
<feature type="transmembrane region" description="Helical" evidence="9">
    <location>
        <begin position="565"/>
        <end position="585"/>
    </location>
</feature>
<dbReference type="InterPro" id="IPR005672">
    <property type="entry name" value="Phosphate_PstA"/>
</dbReference>
<dbReference type="PROSITE" id="PS50928">
    <property type="entry name" value="ABC_TM1"/>
    <property type="match status" value="1"/>
</dbReference>
<keyword evidence="5 9" id="KW-1003">Cell membrane</keyword>
<evidence type="ECO:0000313" key="13">
    <source>
        <dbReference type="Proteomes" id="UP000553766"/>
    </source>
</evidence>
<dbReference type="RefSeq" id="WP_184007699.1">
    <property type="nucleotide sequence ID" value="NZ_JACIJS010000001.1"/>
</dbReference>
<evidence type="ECO:0000256" key="10">
    <source>
        <dbReference type="SAM" id="Coils"/>
    </source>
</evidence>
<dbReference type="InterPro" id="IPR000515">
    <property type="entry name" value="MetI-like"/>
</dbReference>
<dbReference type="NCBIfam" id="TIGR00974">
    <property type="entry name" value="3a0107s02c"/>
    <property type="match status" value="1"/>
</dbReference>
<dbReference type="InterPro" id="IPR035906">
    <property type="entry name" value="MetI-like_sf"/>
</dbReference>
<evidence type="ECO:0000256" key="7">
    <source>
        <dbReference type="ARBA" id="ARBA00022989"/>
    </source>
</evidence>
<reference evidence="12 13" key="1">
    <citation type="submission" date="2020-08" db="EMBL/GenBank/DDBJ databases">
        <title>Genomic Encyclopedia of Type Strains, Phase IV (KMG-IV): sequencing the most valuable type-strain genomes for metagenomic binning, comparative biology and taxonomic classification.</title>
        <authorList>
            <person name="Goeker M."/>
        </authorList>
    </citation>
    <scope>NUCLEOTIDE SEQUENCE [LARGE SCALE GENOMIC DNA]</scope>
    <source>
        <strain evidence="12 13">DSM 103377</strain>
    </source>
</reference>
<dbReference type="GO" id="GO:0005315">
    <property type="term" value="F:phosphate transmembrane transporter activity"/>
    <property type="evidence" value="ECO:0007669"/>
    <property type="project" value="InterPro"/>
</dbReference>
<evidence type="ECO:0000256" key="1">
    <source>
        <dbReference type="ARBA" id="ARBA00004651"/>
    </source>
</evidence>
<dbReference type="PANTHER" id="PTHR43470">
    <property type="entry name" value="PHOSPHATE TRANSPORT SYSTEM PERMEASE PROTEIN PSTA-RELATED"/>
    <property type="match status" value="1"/>
</dbReference>
<feature type="transmembrane region" description="Helical" evidence="9">
    <location>
        <begin position="29"/>
        <end position="51"/>
    </location>
</feature>
<dbReference type="Gene3D" id="1.10.3720.10">
    <property type="entry name" value="MetI-like"/>
    <property type="match status" value="1"/>
</dbReference>
<feature type="transmembrane region" description="Helical" evidence="9">
    <location>
        <begin position="367"/>
        <end position="396"/>
    </location>
</feature>
<dbReference type="EMBL" id="JACIJS010000001">
    <property type="protein sequence ID" value="MBB5514279.1"/>
    <property type="molecule type" value="Genomic_DNA"/>
</dbReference>
<evidence type="ECO:0000313" key="12">
    <source>
        <dbReference type="EMBL" id="MBB5514279.1"/>
    </source>
</evidence>
<evidence type="ECO:0000256" key="9">
    <source>
        <dbReference type="RuleBase" id="RU363043"/>
    </source>
</evidence>
<dbReference type="SUPFAM" id="SSF161098">
    <property type="entry name" value="MetI-like"/>
    <property type="match status" value="1"/>
</dbReference>
<keyword evidence="6 9" id="KW-0812">Transmembrane</keyword>
<dbReference type="Pfam" id="PF11812">
    <property type="entry name" value="DUF3333"/>
    <property type="match status" value="1"/>
</dbReference>
<comment type="similarity">
    <text evidence="2 9">Belongs to the binding-protein-dependent transport system permease family. CysTW subfamily.</text>
</comment>
<organism evidence="12 13">
    <name type="scientific">Rubricella aquisinus</name>
    <dbReference type="NCBI Taxonomy" id="2028108"/>
    <lineage>
        <taxon>Bacteria</taxon>
        <taxon>Pseudomonadati</taxon>
        <taxon>Pseudomonadota</taxon>
        <taxon>Alphaproteobacteria</taxon>
        <taxon>Rhodobacterales</taxon>
        <taxon>Paracoccaceae</taxon>
        <taxon>Rubricella</taxon>
    </lineage>
</organism>
<accession>A0A840WGL6</accession>
<dbReference type="GO" id="GO:0005886">
    <property type="term" value="C:plasma membrane"/>
    <property type="evidence" value="ECO:0007669"/>
    <property type="project" value="UniProtKB-SubCell"/>
</dbReference>
<dbReference type="Proteomes" id="UP000553766">
    <property type="component" value="Unassembled WGS sequence"/>
</dbReference>
<evidence type="ECO:0000259" key="11">
    <source>
        <dbReference type="PROSITE" id="PS50928"/>
    </source>
</evidence>
<feature type="coiled-coil region" evidence="10">
    <location>
        <begin position="228"/>
        <end position="255"/>
    </location>
</feature>
<evidence type="ECO:0000256" key="2">
    <source>
        <dbReference type="ARBA" id="ARBA00007069"/>
    </source>
</evidence>
<dbReference type="PANTHER" id="PTHR43470:SF5">
    <property type="entry name" value="PHOSPHATE TRANSPORT SYSTEM PERMEASE PROTEIN PSTA"/>
    <property type="match status" value="1"/>
</dbReference>
<feature type="domain" description="ABC transmembrane type-1" evidence="11">
    <location>
        <begin position="371"/>
        <end position="581"/>
    </location>
</feature>
<keyword evidence="4" id="KW-0813">Transport</keyword>
<evidence type="ECO:0000256" key="3">
    <source>
        <dbReference type="ARBA" id="ARBA00016864"/>
    </source>
</evidence>
<feature type="transmembrane region" description="Helical" evidence="9">
    <location>
        <begin position="416"/>
        <end position="436"/>
    </location>
</feature>
<keyword evidence="8 9" id="KW-0472">Membrane</keyword>
<feature type="transmembrane region" description="Helical" evidence="9">
    <location>
        <begin position="496"/>
        <end position="517"/>
    </location>
</feature>
<sequence>MTELSKVHGSKASADRLKKRRAAEWRLKAYGIAAIAFAGAALVILLSSVVLNARFAITETYINAEITIPQEVDPGNTRDPEVIGQARFANIVRDEFRDMFPYVSGRSNRRELSDLYSSGAVFELRDYVMENPEVVGDRIEFEFVASDVTDLYMKGAFGTLEPQDNSIDITLDFIGDDTVEIVADAPIFSGMQALVRQDLVKLADRRLEEAGRQDAGVIEFERRASVAETEEERALNQATADARAVERDRLRAEADDLMNRSRDPSGFEQVLETNPSVYMDVNEGWLRITGVGTNTATAEIVVPMAERITDPASYSYYINEVPQQQRPISDQKIIWIEELRDAGAIETKLNWRFFQAADSTQPELAGVWGAIVGSFWTLIVTATLAVPIGVLAAVYLEEFAPKNRVTDFIEVNINNLAAVPSIVFGLLGVSILFALLQLTGQDFRQTPIIGGIVLALMSLPTIIIASRASIRAVPPSIRDAALGLGASKLQSTFHHVLPLALPGILTGTIIAMAQALGETAPLILVGLVAFITEAPTGPTDSSTVLPVIVFSWSGNPERAFEAKTAAAICVLLLFLIIMNALAVFLRKRFERRW</sequence>
<evidence type="ECO:0000256" key="4">
    <source>
        <dbReference type="ARBA" id="ARBA00022448"/>
    </source>
</evidence>